<comment type="caution">
    <text evidence="3">The sequence shown here is derived from an EMBL/GenBank/DDBJ whole genome shotgun (WGS) entry which is preliminary data.</text>
</comment>
<dbReference type="Proteomes" id="UP000256686">
    <property type="component" value="Unassembled WGS sequence"/>
</dbReference>
<sequence length="551" mass="63912">MQFDYKFHKDTAVTNSATSTQMSFSPDLQRDPTFFVGKLNKKIPFREAISALHDVVVSDLRFKPKDREEYREWVAEQEKLWLSDYMAEFQIEEVRKRMAEVRGELDHVYKEKNRVLGPFNTAKKAYFDYLYQKDKDAWFVLDPVITVHPDEVFFECFSQDESTYGKLSSSYNVFTEINEFKCGTTNIDYSAALYNEFQKIRDYKDTEFKIDPSGFEALTTNEEVYKEEKIDLPDSWVRGFLQVSSAMTLPATTFDLHPMDIFSICQYLRRFKEKKGPRALRFILEPGKPIQAVFEPWYEVLTFHRSIYKGPESKTIRIWGRRRLLILERLIPITQNFRVVLLGNGLPSFYIADLGDMSFTLGLSGWTTNDWSRAGNFDLMAPRGHVDLLTQEKVFNALKETWFGTTTDLSKKLDLDTATISASLTSYTQAGRVIYDLNSGLYRVRELTQEPLDMKQLRFSSPLEEKADQFISEGKVKIDYSIKNEVLHIKGTIKENNFTHKTEAFVDKDQRLTDGNCQCSFYKANGLRQGPCEHILATRMMISRKGSDIPG</sequence>
<dbReference type="AlphaFoldDB" id="A0A3D9C5X7"/>
<feature type="domain" description="SWIM-type" evidence="2">
    <location>
        <begin position="502"/>
        <end position="543"/>
    </location>
</feature>
<keyword evidence="4" id="KW-1185">Reference proteome</keyword>
<proteinExistence type="predicted"/>
<evidence type="ECO:0000313" key="4">
    <source>
        <dbReference type="Proteomes" id="UP000256686"/>
    </source>
</evidence>
<dbReference type="InterPro" id="IPR007527">
    <property type="entry name" value="Znf_SWIM"/>
</dbReference>
<dbReference type="EMBL" id="QNVT01000016">
    <property type="protein sequence ID" value="REC61265.1"/>
    <property type="molecule type" value="Genomic_DNA"/>
</dbReference>
<evidence type="ECO:0000256" key="1">
    <source>
        <dbReference type="PROSITE-ProRule" id="PRU00325"/>
    </source>
</evidence>
<dbReference type="GO" id="GO:0008270">
    <property type="term" value="F:zinc ion binding"/>
    <property type="evidence" value="ECO:0007669"/>
    <property type="project" value="UniProtKB-KW"/>
</dbReference>
<gene>
    <name evidence="3" type="ORF">DRF65_16230</name>
</gene>
<evidence type="ECO:0000259" key="2">
    <source>
        <dbReference type="PROSITE" id="PS50966"/>
    </source>
</evidence>
<dbReference type="RefSeq" id="WP_115971815.1">
    <property type="nucleotide sequence ID" value="NZ_QNVT01000016.1"/>
</dbReference>
<keyword evidence="1" id="KW-0863">Zinc-finger</keyword>
<reference evidence="4" key="1">
    <citation type="submission" date="2018-06" db="EMBL/GenBank/DDBJ databases">
        <authorList>
            <person name="Lum Nde A."/>
            <person name="Hugo C."/>
        </authorList>
    </citation>
    <scope>NUCLEOTIDE SEQUENCE [LARGE SCALE GENOMIC DNA]</scope>
    <source>
        <strain evidence="4">1_F178</strain>
    </source>
</reference>
<evidence type="ECO:0000313" key="3">
    <source>
        <dbReference type="EMBL" id="REC61265.1"/>
    </source>
</evidence>
<dbReference type="PROSITE" id="PS50966">
    <property type="entry name" value="ZF_SWIM"/>
    <property type="match status" value="1"/>
</dbReference>
<keyword evidence="1" id="KW-0862">Zinc</keyword>
<organism evidence="3 4">
    <name type="scientific">Chryseobacterium pennae</name>
    <dbReference type="NCBI Taxonomy" id="2258962"/>
    <lineage>
        <taxon>Bacteria</taxon>
        <taxon>Pseudomonadati</taxon>
        <taxon>Bacteroidota</taxon>
        <taxon>Flavobacteriia</taxon>
        <taxon>Flavobacteriales</taxon>
        <taxon>Weeksellaceae</taxon>
        <taxon>Chryseobacterium group</taxon>
        <taxon>Chryseobacterium</taxon>
    </lineage>
</organism>
<name>A0A3D9C5X7_9FLAO</name>
<accession>A0A3D9C5X7</accession>
<keyword evidence="1" id="KW-0479">Metal-binding</keyword>
<protein>
    <submittedName>
        <fullName evidence="3">SWIM zinc finger family protein</fullName>
    </submittedName>
</protein>